<protein>
    <submittedName>
        <fullName evidence="2">Uncharacterized protein</fullName>
    </submittedName>
</protein>
<feature type="transmembrane region" description="Helical" evidence="1">
    <location>
        <begin position="44"/>
        <end position="62"/>
    </location>
</feature>
<evidence type="ECO:0000256" key="1">
    <source>
        <dbReference type="SAM" id="Phobius"/>
    </source>
</evidence>
<evidence type="ECO:0000313" key="3">
    <source>
        <dbReference type="Proteomes" id="UP000216825"/>
    </source>
</evidence>
<dbReference type="AlphaFoldDB" id="A0A7D7KY21"/>
<name>A0A7D7KY21_KOCVA</name>
<dbReference type="Proteomes" id="UP000216825">
    <property type="component" value="Chromosome"/>
</dbReference>
<dbReference type="KEGG" id="kvr:CIB50_0000108"/>
<dbReference type="EMBL" id="CP059343">
    <property type="protein sequence ID" value="QMS55427.1"/>
    <property type="molecule type" value="Genomic_DNA"/>
</dbReference>
<keyword evidence="1" id="KW-0472">Membrane</keyword>
<proteinExistence type="predicted"/>
<keyword evidence="1" id="KW-0812">Transmembrane</keyword>
<accession>A0A7D7KY21</accession>
<feature type="transmembrane region" description="Helical" evidence="1">
    <location>
        <begin position="18"/>
        <end position="37"/>
    </location>
</feature>
<keyword evidence="1" id="KW-1133">Transmembrane helix</keyword>
<sequence length="121" mass="11943">MSTTDTLKNLDAALPSPVAVPSSVLVAAGLIGGYGVARLTKVRSLGGVALLACGVAAGRTWLASAGPATTAGLSTLYIAGFGLSHPLAKKMGAWPSVLAVTAVNAGASWALVDRHNFADAA</sequence>
<evidence type="ECO:0000313" key="2">
    <source>
        <dbReference type="EMBL" id="QMS55427.1"/>
    </source>
</evidence>
<organism evidence="2 3">
    <name type="scientific">Kocuria varians</name>
    <name type="common">Micrococcus varians</name>
    <dbReference type="NCBI Taxonomy" id="1272"/>
    <lineage>
        <taxon>Bacteria</taxon>
        <taxon>Bacillati</taxon>
        <taxon>Actinomycetota</taxon>
        <taxon>Actinomycetes</taxon>
        <taxon>Micrococcales</taxon>
        <taxon>Micrococcaceae</taxon>
        <taxon>Kocuria</taxon>
    </lineage>
</organism>
<reference evidence="2" key="2">
    <citation type="submission" date="2020-07" db="EMBL/GenBank/DDBJ databases">
        <title>Genome of starter culture bacteria Kocuria salsicia reveals its technological properties and safety for usage in meat industry.</title>
        <authorList>
            <person name="Michael M."/>
            <person name="Konstantin K."/>
            <person name="Evgenii K."/>
            <person name="Galina S."/>
            <person name="Oksana K."/>
            <person name="Andrei L."/>
        </authorList>
    </citation>
    <scope>NUCLEOTIDE SEQUENCE [LARGE SCALE GENOMIC DNA]</scope>
    <source>
        <strain evidence="2">80</strain>
    </source>
</reference>
<reference evidence="2" key="1">
    <citation type="submission" date="2017-08" db="EMBL/GenBank/DDBJ databases">
        <authorList>
            <person name="Minaev M."/>
            <person name="Kurbakov K.A."/>
            <person name="Solodovnikova G.I."/>
            <person name="Kuznetsova O.A."/>
            <person name="Lisitsyn A.B."/>
        </authorList>
    </citation>
    <scope>NUCLEOTIDE SEQUENCE</scope>
    <source>
        <strain evidence="2">80</strain>
    </source>
</reference>
<dbReference type="RefSeq" id="WP_055086191.1">
    <property type="nucleotide sequence ID" value="NZ_CP059343.1"/>
</dbReference>
<gene>
    <name evidence="2" type="ORF">CIB50_0000108</name>
</gene>
<keyword evidence="3" id="KW-1185">Reference proteome</keyword>